<evidence type="ECO:0000313" key="12">
    <source>
        <dbReference type="EMBL" id="MBF7126239.1"/>
    </source>
</evidence>
<evidence type="ECO:0000313" key="13">
    <source>
        <dbReference type="EMBL" id="WEA57126.1"/>
    </source>
</evidence>
<evidence type="ECO:0000256" key="7">
    <source>
        <dbReference type="ARBA" id="ARBA00023136"/>
    </source>
</evidence>
<name>A0A0R2H5L3_PEDPE</name>
<reference evidence="11 14" key="1">
    <citation type="submission" date="2019-10" db="EMBL/GenBank/DDBJ databases">
        <authorList>
            <person name="Irmler S."/>
            <person name="Berthoud H."/>
            <person name="Roetschi A."/>
            <person name="Arias E."/>
            <person name="Shani N."/>
            <person name="Wuethrich D."/>
            <person name="Bruggmann R."/>
        </authorList>
    </citation>
    <scope>NUCLEOTIDE SEQUENCE [LARGE SCALE GENOMIC DNA]</scope>
    <source>
        <strain evidence="11 14">FAM13073</strain>
    </source>
</reference>
<reference evidence="14" key="3">
    <citation type="submission" date="2020-03" db="EMBL/GenBank/DDBJ databases">
        <title>SpeciesPrimer: A bioinformatics pipeline dedicated to the design of qPCR primers for the quantification of bacterial species.</title>
        <authorList>
            <person name="Dreier M."/>
            <person name="Berthoud H."/>
            <person name="Shani N."/>
            <person name="Wechsler D."/>
            <person name="Junier P."/>
        </authorList>
    </citation>
    <scope>NUCLEOTIDE SEQUENCE [LARGE SCALE GENOMIC DNA]</scope>
    <source>
        <strain evidence="14">FAM13073</strain>
    </source>
</reference>
<comment type="caution">
    <text evidence="9">Lacks conserved residue(s) required for the propagation of feature annotation.</text>
</comment>
<reference evidence="12" key="4">
    <citation type="submission" date="2020-11" db="EMBL/GenBank/DDBJ databases">
        <title>Antibiotic susceptibility profiles of Pediococcus pentosaceus from various origins and their implications for the safety assessment of strains with food-technology applications.</title>
        <authorList>
            <person name="Shani N."/>
            <person name="Oberhaensli S."/>
            <person name="Arias E."/>
        </authorList>
    </citation>
    <scope>NUCLEOTIDE SEQUENCE</scope>
    <source>
        <strain evidence="12">FAM 19164</strain>
    </source>
</reference>
<dbReference type="EMBL" id="WENB01000001">
    <property type="protein sequence ID" value="KAF0415290.1"/>
    <property type="molecule type" value="Genomic_DNA"/>
</dbReference>
<comment type="subcellular location">
    <subcellularLocation>
        <location evidence="9">Cell membrane</location>
        <topology evidence="9">Multi-pass membrane protein</topology>
    </subcellularLocation>
    <subcellularLocation>
        <location evidence="1">Membrane</location>
        <topology evidence="1">Multi-pass membrane protein</topology>
    </subcellularLocation>
</comment>
<evidence type="ECO:0000256" key="2">
    <source>
        <dbReference type="ARBA" id="ARBA00009749"/>
    </source>
</evidence>
<keyword evidence="9" id="KW-1003">Cell membrane</keyword>
<dbReference type="AlphaFoldDB" id="A0A0R2H5L3"/>
<dbReference type="GO" id="GO:0005886">
    <property type="term" value="C:plasma membrane"/>
    <property type="evidence" value="ECO:0007669"/>
    <property type="project" value="UniProtKB-SubCell"/>
</dbReference>
<evidence type="ECO:0000256" key="6">
    <source>
        <dbReference type="ARBA" id="ARBA00022989"/>
    </source>
</evidence>
<keyword evidence="4 9" id="KW-0812">Transmembrane</keyword>
<comment type="function">
    <text evidence="9">Acts as a magnesium transporter.</text>
</comment>
<dbReference type="InterPro" id="IPR006668">
    <property type="entry name" value="Mg_transptr_MgtE_intracell_dom"/>
</dbReference>
<keyword evidence="5 9" id="KW-0460">Magnesium</keyword>
<sequence length="449" mass="49957">MDNTQAIFEKLKIELLKHHSKKFKEDFLDLHNYDQGRFFGELTREERLLVYKYLDPDELADTFDELDDEPDLIAEYLDEMAPSYAAALLNGMYDDNEADILGAVRNDKLHKLLSYMQPVDAARVRQLLKYEEKTAGALMTTEFISVAVDTTVGSAMNQVKQEAQYAETISYIYVVNESNQLIGVISVKDLIVNPDDVFIKRIMNTNVVSVRDDEDQTEIAAQIRDYNFIAIPVVDERNKMLGIITVDDIIDVIDEESAQDYSRLAGVNSEDMSENPWKAVKSRIPWLVTMLFLGLISAMVISQFQNVLDKFGVLAVFITLITGTAGNAGTQSLAVAIRRLANDEEGDSVFKLILNEVITGILIGLLTGIAIFAVILFWQKNMVLGIIVGAAMSGAIFVANLVGTLIPIIMEKLGMDPVVASGPFISTLSDITSILIYFNIATICLANFY</sequence>
<dbReference type="SUPFAM" id="SSF161093">
    <property type="entry name" value="MgtE membrane domain-like"/>
    <property type="match status" value="1"/>
</dbReference>
<dbReference type="InterPro" id="IPR006667">
    <property type="entry name" value="SLC41_membr_dom"/>
</dbReference>
<feature type="transmembrane region" description="Helical" evidence="9">
    <location>
        <begin position="385"/>
        <end position="410"/>
    </location>
</feature>
<dbReference type="InterPro" id="IPR046342">
    <property type="entry name" value="CBS_dom_sf"/>
</dbReference>
<dbReference type="NCBIfam" id="TIGR00400">
    <property type="entry name" value="mgtE"/>
    <property type="match status" value="1"/>
</dbReference>
<feature type="domain" description="CBS" evidence="10">
    <location>
        <begin position="203"/>
        <end position="259"/>
    </location>
</feature>
<dbReference type="Pfam" id="PF00571">
    <property type="entry name" value="CBS"/>
    <property type="match status" value="2"/>
</dbReference>
<feature type="domain" description="CBS" evidence="10">
    <location>
        <begin position="139"/>
        <end position="201"/>
    </location>
</feature>
<dbReference type="RefSeq" id="WP_002833506.1">
    <property type="nucleotide sequence ID" value="NZ_BEWQ01000002.1"/>
</dbReference>
<reference evidence="13 16" key="5">
    <citation type="submission" date="2023-02" db="EMBL/GenBank/DDBJ databases">
        <title>Comparative genomics and fermentation flavor characterization of five lactic acid bacteria reveal flavor biosynthesis metabolic pathways in fermented muskmelon puree.</title>
        <authorList>
            <person name="Yuan L."/>
            <person name="Li M."/>
            <person name="Xu X."/>
            <person name="Lao F."/>
            <person name="Wu J."/>
        </authorList>
    </citation>
    <scope>NUCLEOTIDE SEQUENCE [LARGE SCALE GENOMIC DNA]</scope>
    <source>
        <strain evidence="13 16">Ca-4</strain>
    </source>
</reference>
<dbReference type="Pfam" id="PF03448">
    <property type="entry name" value="MgtE_N"/>
    <property type="match status" value="1"/>
</dbReference>
<dbReference type="SMART" id="SM00924">
    <property type="entry name" value="MgtE_N"/>
    <property type="match status" value="1"/>
</dbReference>
<dbReference type="PANTHER" id="PTHR43773">
    <property type="entry name" value="MAGNESIUM TRANSPORTER MGTE"/>
    <property type="match status" value="1"/>
</dbReference>
<evidence type="ECO:0000256" key="1">
    <source>
        <dbReference type="ARBA" id="ARBA00004141"/>
    </source>
</evidence>
<dbReference type="CDD" id="cd04606">
    <property type="entry name" value="CBS_pair_Mg_transporter"/>
    <property type="match status" value="1"/>
</dbReference>
<accession>A0A8G1E784</accession>
<dbReference type="Proteomes" id="UP000472573">
    <property type="component" value="Unassembled WGS sequence"/>
</dbReference>
<reference evidence="11" key="2">
    <citation type="submission" date="2019-12" db="EMBL/GenBank/DDBJ databases">
        <title>SpeciesPrimer: A bioinformatics pipeline dedicated to the design of qPCR primers for the quantification of bacterial species.</title>
        <authorList>
            <person name="Dreier M."/>
            <person name="Berthoud H."/>
            <person name="Shani N."/>
            <person name="Wechsler D."/>
            <person name="Junier P."/>
        </authorList>
    </citation>
    <scope>NUCLEOTIDE SEQUENCE</scope>
    <source>
        <strain evidence="11">FAM13073</strain>
    </source>
</reference>
<evidence type="ECO:0000256" key="4">
    <source>
        <dbReference type="ARBA" id="ARBA00022692"/>
    </source>
</evidence>
<protein>
    <recommendedName>
        <fullName evidence="9">Magnesium transporter MgtE</fullName>
    </recommendedName>
</protein>
<evidence type="ECO:0000256" key="3">
    <source>
        <dbReference type="ARBA" id="ARBA00022448"/>
    </source>
</evidence>
<dbReference type="EMBL" id="CP118739">
    <property type="protein sequence ID" value="WEA57126.1"/>
    <property type="molecule type" value="Genomic_DNA"/>
</dbReference>
<organism evidence="12 15">
    <name type="scientific">Pediococcus pentosaceus</name>
    <dbReference type="NCBI Taxonomy" id="1255"/>
    <lineage>
        <taxon>Bacteria</taxon>
        <taxon>Bacillati</taxon>
        <taxon>Bacillota</taxon>
        <taxon>Bacilli</taxon>
        <taxon>Lactobacillales</taxon>
        <taxon>Lactobacillaceae</taxon>
        <taxon>Pediococcus</taxon>
    </lineage>
</organism>
<keyword evidence="7 9" id="KW-0472">Membrane</keyword>
<comment type="similarity">
    <text evidence="2 9">Belongs to the SLC41A transporter family.</text>
</comment>
<evidence type="ECO:0000313" key="14">
    <source>
        <dbReference type="Proteomes" id="UP000472573"/>
    </source>
</evidence>
<evidence type="ECO:0000259" key="10">
    <source>
        <dbReference type="PROSITE" id="PS51371"/>
    </source>
</evidence>
<dbReference type="InterPro" id="IPR036739">
    <property type="entry name" value="SLC41_membr_dom_sf"/>
</dbReference>
<keyword evidence="14" id="KW-1185">Reference proteome</keyword>
<evidence type="ECO:0000256" key="8">
    <source>
        <dbReference type="PROSITE-ProRule" id="PRU00703"/>
    </source>
</evidence>
<feature type="transmembrane region" description="Helical" evidence="9">
    <location>
        <begin position="313"/>
        <end position="337"/>
    </location>
</feature>
<evidence type="ECO:0000313" key="16">
    <source>
        <dbReference type="Proteomes" id="UP001214131"/>
    </source>
</evidence>
<feature type="transmembrane region" description="Helical" evidence="9">
    <location>
        <begin position="357"/>
        <end position="378"/>
    </location>
</feature>
<keyword evidence="6 9" id="KW-1133">Transmembrane helix</keyword>
<accession>A0A0R2H5L3</accession>
<dbReference type="SMART" id="SM00116">
    <property type="entry name" value="CBS"/>
    <property type="match status" value="2"/>
</dbReference>
<dbReference type="InterPro" id="IPR006669">
    <property type="entry name" value="MgtE_transporter"/>
</dbReference>
<evidence type="ECO:0000256" key="5">
    <source>
        <dbReference type="ARBA" id="ARBA00022842"/>
    </source>
</evidence>
<dbReference type="GO" id="GO:0046872">
    <property type="term" value="F:metal ion binding"/>
    <property type="evidence" value="ECO:0007669"/>
    <property type="project" value="UniProtKB-KW"/>
</dbReference>
<dbReference type="Proteomes" id="UP001214131">
    <property type="component" value="Chromosome"/>
</dbReference>
<keyword evidence="3 9" id="KW-0813">Transport</keyword>
<dbReference type="SUPFAM" id="SSF54631">
    <property type="entry name" value="CBS-domain pair"/>
    <property type="match status" value="1"/>
</dbReference>
<dbReference type="Proteomes" id="UP000743107">
    <property type="component" value="Unassembled WGS sequence"/>
</dbReference>
<evidence type="ECO:0000313" key="15">
    <source>
        <dbReference type="Proteomes" id="UP000743107"/>
    </source>
</evidence>
<keyword evidence="9" id="KW-0479">Metal-binding</keyword>
<dbReference type="SUPFAM" id="SSF158791">
    <property type="entry name" value="MgtE N-terminal domain-like"/>
    <property type="match status" value="1"/>
</dbReference>
<dbReference type="GO" id="GO:0015095">
    <property type="term" value="F:magnesium ion transmembrane transporter activity"/>
    <property type="evidence" value="ECO:0007669"/>
    <property type="project" value="UniProtKB-UniRule"/>
</dbReference>
<evidence type="ECO:0000313" key="11">
    <source>
        <dbReference type="EMBL" id="KAF0415290.1"/>
    </source>
</evidence>
<feature type="transmembrane region" description="Helical" evidence="9">
    <location>
        <begin position="284"/>
        <end position="301"/>
    </location>
</feature>
<dbReference type="PANTHER" id="PTHR43773:SF1">
    <property type="entry name" value="MAGNESIUM TRANSPORTER MGTE"/>
    <property type="match status" value="1"/>
</dbReference>
<dbReference type="Gene3D" id="1.25.60.10">
    <property type="entry name" value="MgtE N-terminal domain-like"/>
    <property type="match status" value="1"/>
</dbReference>
<dbReference type="InterPro" id="IPR000644">
    <property type="entry name" value="CBS_dom"/>
</dbReference>
<keyword evidence="8" id="KW-0129">CBS domain</keyword>
<gene>
    <name evidence="12" type="primary">mgtE</name>
    <name evidence="11" type="ORF">GBO79_02910</name>
    <name evidence="12" type="ORF">ITQ97_00105</name>
    <name evidence="13" type="ORF">PWB86_08045</name>
</gene>
<dbReference type="InterPro" id="IPR038076">
    <property type="entry name" value="MgtE_N_sf"/>
</dbReference>
<evidence type="ECO:0000256" key="9">
    <source>
        <dbReference type="RuleBase" id="RU362011"/>
    </source>
</evidence>
<dbReference type="Gene3D" id="1.10.357.20">
    <property type="entry name" value="SLC41 divalent cation transporters, integral membrane domain"/>
    <property type="match status" value="1"/>
</dbReference>
<proteinExistence type="inferred from homology"/>
<dbReference type="PROSITE" id="PS51371">
    <property type="entry name" value="CBS"/>
    <property type="match status" value="2"/>
</dbReference>
<dbReference type="Gene3D" id="3.10.580.10">
    <property type="entry name" value="CBS-domain"/>
    <property type="match status" value="1"/>
</dbReference>
<comment type="subunit">
    <text evidence="9">Homodimer.</text>
</comment>
<dbReference type="Pfam" id="PF01769">
    <property type="entry name" value="MgtE"/>
    <property type="match status" value="1"/>
</dbReference>
<dbReference type="EMBL" id="JADOFV010000001">
    <property type="protein sequence ID" value="MBF7126239.1"/>
    <property type="molecule type" value="Genomic_DNA"/>
</dbReference>